<dbReference type="RefSeq" id="WP_047848642.1">
    <property type="nucleotide sequence ID" value="NZ_AEJF01000131.1"/>
</dbReference>
<dbReference type="Proteomes" id="UP000035963">
    <property type="component" value="Unassembled WGS sequence"/>
</dbReference>
<accession>A0A0J1CUD4</accession>
<sequence>MLILKNARVLDKNHERDTALYSIVIEGHKITRVSREPVSADDAEVIDVDGRTVMPGLIDCHAHVIASVAHLGSNSRLPNTFAVLKAVPILAAMLNRGFTTVRDAGGADYALAKAIEEGVIAGPRLFIAGKALSQTGGHGDFRDRFDNSDPDPCGCSRNLGAIGRIVDGVDEMRKAVREEMRAGANHVKIMASGGVASPTDPIGNFQFSIDEVKAAVEEAQSHQTYVMAHAYTGAAISRVVKLGVRTIEHGNLIDDEAAAVMAEHGAYAVPTLVTYDAMSKVGAKSGVSESALLKNEDVRTQGLRALEILRRHGVKVGLGTDLLGDMHQFQSDELSIRANIVGAFETICQATAIGAEIVGMEGKLGVVASGAFADLLVVDGDPLDDITVLTGQGERIAAVMKNGAWIRRASL</sequence>
<dbReference type="EMBL" id="AEJF01000131">
    <property type="protein sequence ID" value="KLU24209.1"/>
    <property type="molecule type" value="Genomic_DNA"/>
</dbReference>
<dbReference type="CDD" id="cd01299">
    <property type="entry name" value="Met_dep_hydrolase_A"/>
    <property type="match status" value="1"/>
</dbReference>
<dbReference type="Gene3D" id="2.30.40.10">
    <property type="entry name" value="Urease, subunit C, domain 1"/>
    <property type="match status" value="1"/>
</dbReference>
<protein>
    <submittedName>
        <fullName evidence="2">Peptidase M38</fullName>
    </submittedName>
</protein>
<feature type="domain" description="Amidohydrolase-related" evidence="1">
    <location>
        <begin position="52"/>
        <end position="405"/>
    </location>
</feature>
<proteinExistence type="predicted"/>
<dbReference type="GO" id="GO:0016810">
    <property type="term" value="F:hydrolase activity, acting on carbon-nitrogen (but not peptide) bonds"/>
    <property type="evidence" value="ECO:0007669"/>
    <property type="project" value="InterPro"/>
</dbReference>
<dbReference type="InterPro" id="IPR006680">
    <property type="entry name" value="Amidohydro-rel"/>
</dbReference>
<organism evidence="2 3">
    <name type="scientific">Caballeronia mineralivorans PML1(12)</name>
    <dbReference type="NCBI Taxonomy" id="908627"/>
    <lineage>
        <taxon>Bacteria</taxon>
        <taxon>Pseudomonadati</taxon>
        <taxon>Pseudomonadota</taxon>
        <taxon>Betaproteobacteria</taxon>
        <taxon>Burkholderiales</taxon>
        <taxon>Burkholderiaceae</taxon>
        <taxon>Caballeronia</taxon>
    </lineage>
</organism>
<evidence type="ECO:0000313" key="2">
    <source>
        <dbReference type="EMBL" id="KLU24209.1"/>
    </source>
</evidence>
<evidence type="ECO:0000259" key="1">
    <source>
        <dbReference type="Pfam" id="PF01979"/>
    </source>
</evidence>
<dbReference type="Gene3D" id="3.20.20.140">
    <property type="entry name" value="Metal-dependent hydrolases"/>
    <property type="match status" value="1"/>
</dbReference>
<dbReference type="InterPro" id="IPR032466">
    <property type="entry name" value="Metal_Hydrolase"/>
</dbReference>
<dbReference type="InterPro" id="IPR057744">
    <property type="entry name" value="OTAase-like"/>
</dbReference>
<evidence type="ECO:0000313" key="3">
    <source>
        <dbReference type="Proteomes" id="UP000035963"/>
    </source>
</evidence>
<dbReference type="PATRIC" id="fig|908627.4.peg.4720"/>
<comment type="caution">
    <text evidence="2">The sequence shown here is derived from an EMBL/GenBank/DDBJ whole genome shotgun (WGS) entry which is preliminary data.</text>
</comment>
<gene>
    <name evidence="2" type="ORF">EOS_21085</name>
</gene>
<dbReference type="InterPro" id="IPR011059">
    <property type="entry name" value="Metal-dep_hydrolase_composite"/>
</dbReference>
<keyword evidence="3" id="KW-1185">Reference proteome</keyword>
<dbReference type="InterPro" id="IPR051781">
    <property type="entry name" value="Metallo-dep_Hydrolase"/>
</dbReference>
<dbReference type="PANTHER" id="PTHR43135:SF3">
    <property type="entry name" value="ALPHA-D-RIBOSE 1-METHYLPHOSPHONATE 5-TRIPHOSPHATE DIPHOSPHATASE"/>
    <property type="match status" value="1"/>
</dbReference>
<name>A0A0J1CUD4_9BURK</name>
<reference evidence="2 3" key="1">
    <citation type="journal article" date="2015" name="Genome Announc.">
        <title>Draft Genome Sequence of Burkholderia sp. Strain PML1(12), an Ectomycorrhizosphere-Inhabiting Bacterium with Effective Mineral-Weathering Ability.</title>
        <authorList>
            <person name="Uroz S."/>
            <person name="Oger P."/>
        </authorList>
    </citation>
    <scope>NUCLEOTIDE SEQUENCE [LARGE SCALE GENOMIC DNA]</scope>
    <source>
        <strain evidence="3">PML1(12)</strain>
    </source>
</reference>
<dbReference type="Pfam" id="PF01979">
    <property type="entry name" value="Amidohydro_1"/>
    <property type="match status" value="1"/>
</dbReference>
<dbReference type="AlphaFoldDB" id="A0A0J1CUD4"/>
<dbReference type="OrthoDB" id="9782972at2"/>
<dbReference type="SUPFAM" id="SSF51338">
    <property type="entry name" value="Composite domain of metallo-dependent hydrolases"/>
    <property type="match status" value="1"/>
</dbReference>
<dbReference type="SUPFAM" id="SSF51556">
    <property type="entry name" value="Metallo-dependent hydrolases"/>
    <property type="match status" value="1"/>
</dbReference>
<dbReference type="PANTHER" id="PTHR43135">
    <property type="entry name" value="ALPHA-D-RIBOSE 1-METHYLPHOSPHONATE 5-TRIPHOSPHATE DIPHOSPHATASE"/>
    <property type="match status" value="1"/>
</dbReference>